<protein>
    <submittedName>
        <fullName evidence="1">Uncharacterized protein</fullName>
    </submittedName>
</protein>
<dbReference type="RefSeq" id="WP_194368461.1">
    <property type="nucleotide sequence ID" value="NZ_CP054492.1"/>
</dbReference>
<name>A0A7S7LU51_9BACT</name>
<accession>A0A7S7LU51</accession>
<reference evidence="1 2" key="1">
    <citation type="submission" date="2020-05" db="EMBL/GenBank/DDBJ databases">
        <title>Sulfurimonas marisnigri, sp. nov., and Sulfurimonas baltica, sp. nov., manganese oxide reducing chemolithoautotrophs of the class Epsilonproteobacteria isolated from the pelagic redoxclines of the Black and Baltic Seas and emended description of the genus Sulfurimonas.</title>
        <authorList>
            <person name="Henkel J.V."/>
            <person name="Laudan C."/>
            <person name="Werner J."/>
            <person name="Neu T."/>
            <person name="Plewe S."/>
            <person name="Sproer C."/>
            <person name="Bunk B."/>
            <person name="Schulz-Vogt H.N."/>
        </authorList>
    </citation>
    <scope>NUCLEOTIDE SEQUENCE [LARGE SCALE GENOMIC DNA]</scope>
    <source>
        <strain evidence="1 2">GD2</strain>
    </source>
</reference>
<evidence type="ECO:0000313" key="2">
    <source>
        <dbReference type="Proteomes" id="UP000593994"/>
    </source>
</evidence>
<dbReference type="KEGG" id="sbal:HUE88_09480"/>
<dbReference type="AlphaFoldDB" id="A0A7S7LU51"/>
<keyword evidence="2" id="KW-1185">Reference proteome</keyword>
<proteinExistence type="predicted"/>
<gene>
    <name evidence="1" type="ORF">HUE88_09480</name>
</gene>
<sequence>MENTSDIKQDGFDVALGLTRDEIKIIESYNRLYTGTVIMGQYHIDVHKDLSTELELYYKECLEHSNDMSNPIHFKDWDDLSSIFNSEDKGSGIVVIFSHLNKTDKSMEERLENTNKDSQLFKVLKKLENTYLELKKIIESRDTIKDLLTEIFKNIPNYKEKQELIATLHENVLAESSKINQVFQDIKILNTKDLYEIDGDSPMVNYIQEIKCFE</sequence>
<dbReference type="EMBL" id="CP054492">
    <property type="protein sequence ID" value="QOY51350.1"/>
    <property type="molecule type" value="Genomic_DNA"/>
</dbReference>
<dbReference type="Proteomes" id="UP000593994">
    <property type="component" value="Chromosome"/>
</dbReference>
<organism evidence="1 2">
    <name type="scientific">Candidatus Sulfurimonas baltica</name>
    <dbReference type="NCBI Taxonomy" id="2740404"/>
    <lineage>
        <taxon>Bacteria</taxon>
        <taxon>Pseudomonadati</taxon>
        <taxon>Campylobacterota</taxon>
        <taxon>Epsilonproteobacteria</taxon>
        <taxon>Campylobacterales</taxon>
        <taxon>Sulfurimonadaceae</taxon>
        <taxon>Sulfurimonas</taxon>
    </lineage>
</organism>
<evidence type="ECO:0000313" key="1">
    <source>
        <dbReference type="EMBL" id="QOY51350.1"/>
    </source>
</evidence>